<comment type="caution">
    <text evidence="8">The sequence shown here is derived from an EMBL/GenBank/DDBJ whole genome shotgun (WGS) entry which is preliminary data.</text>
</comment>
<dbReference type="EMBL" id="BAABHS010000015">
    <property type="protein sequence ID" value="GAA4973194.1"/>
    <property type="molecule type" value="Genomic_DNA"/>
</dbReference>
<evidence type="ECO:0000313" key="8">
    <source>
        <dbReference type="EMBL" id="GAA4973194.1"/>
    </source>
</evidence>
<dbReference type="Gene3D" id="3.40.190.10">
    <property type="entry name" value="Periplasmic binding protein-like II"/>
    <property type="match status" value="2"/>
</dbReference>
<gene>
    <name evidence="8" type="ORF">GCM10023205_44510</name>
</gene>
<sequence>MTGTAAARGRKQTTRTRAALAFAATAAVLLASACGTSTTGAPAPIGAAQAARPQAAGTPEPGPTPNCGNPELSLKPPTVLPTSFPDGSLLQHIKTQGYFTAGVDQSTYPFGYVDPADGRLKGFDVDLLREIAKAIFGDANDGRIRFRVLKNADRVPMVADGKVDIVAMTMTVDCSRRQKVDFSDVYFRAGQEVLVQKDPALPAAVKRQGLAGMTGLRVCALDGSTSFTRIKQPPFTGIVPVTGDTWADCLVKLQKGEADGVSTDDTILAGLQAQDPVFTEVIGPPVSQEPYAMAIAKENPDFVRYVNGVLAKLRADGTWKDLYRKYIGNSLNDADPKPPAVTSWRDQP</sequence>
<evidence type="ECO:0000256" key="3">
    <source>
        <dbReference type="ARBA" id="ARBA00022729"/>
    </source>
</evidence>
<accession>A0ABP9HLU6</accession>
<feature type="signal peptide" evidence="6">
    <location>
        <begin position="1"/>
        <end position="33"/>
    </location>
</feature>
<dbReference type="RefSeq" id="WP_345677366.1">
    <property type="nucleotide sequence ID" value="NZ_BAABHS010000015.1"/>
</dbReference>
<keyword evidence="2" id="KW-0813">Transport</keyword>
<protein>
    <submittedName>
        <fullName evidence="8">Glutamate ABC transporter substrate-binding protein</fullName>
    </submittedName>
</protein>
<feature type="region of interest" description="Disordered" evidence="5">
    <location>
        <begin position="46"/>
        <end position="80"/>
    </location>
</feature>
<dbReference type="PANTHER" id="PTHR30085:SF6">
    <property type="entry name" value="ABC TRANSPORTER GLUTAMINE-BINDING PROTEIN GLNH"/>
    <property type="match status" value="1"/>
</dbReference>
<keyword evidence="3 6" id="KW-0732">Signal</keyword>
<evidence type="ECO:0000256" key="1">
    <source>
        <dbReference type="ARBA" id="ARBA00010333"/>
    </source>
</evidence>
<feature type="chain" id="PRO_5045667477" evidence="6">
    <location>
        <begin position="34"/>
        <end position="348"/>
    </location>
</feature>
<evidence type="ECO:0000313" key="9">
    <source>
        <dbReference type="Proteomes" id="UP001500466"/>
    </source>
</evidence>
<keyword evidence="9" id="KW-1185">Reference proteome</keyword>
<dbReference type="CDD" id="cd13690">
    <property type="entry name" value="PBP2_GluB"/>
    <property type="match status" value="1"/>
</dbReference>
<dbReference type="PANTHER" id="PTHR30085">
    <property type="entry name" value="AMINO ACID ABC TRANSPORTER PERMEASE"/>
    <property type="match status" value="1"/>
</dbReference>
<feature type="domain" description="Solute-binding protein family 3/N-terminal" evidence="7">
    <location>
        <begin position="98"/>
        <end position="330"/>
    </location>
</feature>
<feature type="compositionally biased region" description="Low complexity" evidence="5">
    <location>
        <begin position="46"/>
        <end position="59"/>
    </location>
</feature>
<evidence type="ECO:0000256" key="6">
    <source>
        <dbReference type="SAM" id="SignalP"/>
    </source>
</evidence>
<name>A0ABP9HLU6_9ACTN</name>
<dbReference type="InterPro" id="IPR051455">
    <property type="entry name" value="Bact_solute-bind_prot3"/>
</dbReference>
<dbReference type="SUPFAM" id="SSF53850">
    <property type="entry name" value="Periplasmic binding protein-like II"/>
    <property type="match status" value="1"/>
</dbReference>
<dbReference type="Pfam" id="PF00497">
    <property type="entry name" value="SBP_bac_3"/>
    <property type="match status" value="1"/>
</dbReference>
<evidence type="ECO:0000256" key="2">
    <source>
        <dbReference type="ARBA" id="ARBA00022448"/>
    </source>
</evidence>
<dbReference type="SMART" id="SM00062">
    <property type="entry name" value="PBPb"/>
    <property type="match status" value="1"/>
</dbReference>
<dbReference type="PROSITE" id="PS01039">
    <property type="entry name" value="SBP_BACTERIAL_3"/>
    <property type="match status" value="1"/>
</dbReference>
<dbReference type="InterPro" id="IPR018313">
    <property type="entry name" value="SBP_3_CS"/>
</dbReference>
<evidence type="ECO:0000256" key="4">
    <source>
        <dbReference type="RuleBase" id="RU003744"/>
    </source>
</evidence>
<proteinExistence type="inferred from homology"/>
<comment type="similarity">
    <text evidence="1 4">Belongs to the bacterial solute-binding protein 3 family.</text>
</comment>
<dbReference type="InterPro" id="IPR001638">
    <property type="entry name" value="Solute-binding_3/MltF_N"/>
</dbReference>
<organism evidence="8 9">
    <name type="scientific">Yinghuangia aomiensis</name>
    <dbReference type="NCBI Taxonomy" id="676205"/>
    <lineage>
        <taxon>Bacteria</taxon>
        <taxon>Bacillati</taxon>
        <taxon>Actinomycetota</taxon>
        <taxon>Actinomycetes</taxon>
        <taxon>Kitasatosporales</taxon>
        <taxon>Streptomycetaceae</taxon>
        <taxon>Yinghuangia</taxon>
    </lineage>
</organism>
<dbReference type="Proteomes" id="UP001500466">
    <property type="component" value="Unassembled WGS sequence"/>
</dbReference>
<evidence type="ECO:0000259" key="7">
    <source>
        <dbReference type="SMART" id="SM00062"/>
    </source>
</evidence>
<evidence type="ECO:0000256" key="5">
    <source>
        <dbReference type="SAM" id="MobiDB-lite"/>
    </source>
</evidence>
<reference evidence="9" key="1">
    <citation type="journal article" date="2019" name="Int. J. Syst. Evol. Microbiol.">
        <title>The Global Catalogue of Microorganisms (GCM) 10K type strain sequencing project: providing services to taxonomists for standard genome sequencing and annotation.</title>
        <authorList>
            <consortium name="The Broad Institute Genomics Platform"/>
            <consortium name="The Broad Institute Genome Sequencing Center for Infectious Disease"/>
            <person name="Wu L."/>
            <person name="Ma J."/>
        </authorList>
    </citation>
    <scope>NUCLEOTIDE SEQUENCE [LARGE SCALE GENOMIC DNA]</scope>
    <source>
        <strain evidence="9">JCM 17986</strain>
    </source>
</reference>